<dbReference type="Pfam" id="PF22513">
    <property type="entry name" value="FitA-like_RHH"/>
    <property type="match status" value="1"/>
</dbReference>
<gene>
    <name evidence="2" type="ORF">I6G47_24110</name>
    <name evidence="3" type="ORF">SAMN05421547_11170</name>
</gene>
<evidence type="ECO:0000313" key="3">
    <source>
        <dbReference type="EMBL" id="SDZ04815.1"/>
    </source>
</evidence>
<dbReference type="EMBL" id="FNPE01000011">
    <property type="protein sequence ID" value="SDZ04815.1"/>
    <property type="molecule type" value="Genomic_DNA"/>
</dbReference>
<dbReference type="KEGG" id="dla:I6G47_24110"/>
<keyword evidence="5" id="KW-1185">Reference proteome</keyword>
<dbReference type="RefSeq" id="WP_016453586.1">
    <property type="nucleotide sequence ID" value="NZ_CP065748.1"/>
</dbReference>
<dbReference type="Proteomes" id="UP000183417">
    <property type="component" value="Unassembled WGS sequence"/>
</dbReference>
<reference evidence="2 5" key="2">
    <citation type="submission" date="2020-12" db="EMBL/GenBank/DDBJ databases">
        <title>FDA dAtabase for Regulatory Grade micrObial Sequences (FDA-ARGOS): Supporting development and validation of Infectious Disease Dx tests.</title>
        <authorList>
            <person name="Sproer C."/>
            <person name="Gronow S."/>
            <person name="Severitt S."/>
            <person name="Schroder I."/>
            <person name="Tallon L."/>
            <person name="Sadzewicz L."/>
            <person name="Zhao X."/>
            <person name="Boylan J."/>
            <person name="Ott S."/>
            <person name="Bowen H."/>
            <person name="Vavikolanu K."/>
            <person name="Mehta A."/>
            <person name="Aluvathingal J."/>
            <person name="Nadendla S."/>
            <person name="Lowell S."/>
            <person name="Myers T."/>
            <person name="Yan Y."/>
            <person name="Sichtig H."/>
        </authorList>
    </citation>
    <scope>NUCLEOTIDE SEQUENCE [LARGE SCALE GENOMIC DNA]</scope>
    <source>
        <strain evidence="2 5">FDAARGOS_890</strain>
    </source>
</reference>
<evidence type="ECO:0000313" key="2">
    <source>
        <dbReference type="EMBL" id="QPS80063.1"/>
    </source>
</evidence>
<reference evidence="3 4" key="1">
    <citation type="submission" date="2016-10" db="EMBL/GenBank/DDBJ databases">
        <authorList>
            <person name="de Groot N.N."/>
        </authorList>
    </citation>
    <scope>NUCLEOTIDE SEQUENCE [LARGE SCALE GENOMIC DNA]</scope>
    <source>
        <strain evidence="3 4">LMG 24775</strain>
    </source>
</reference>
<dbReference type="InterPro" id="IPR053853">
    <property type="entry name" value="FitA-like_RHH"/>
</dbReference>
<evidence type="ECO:0000313" key="4">
    <source>
        <dbReference type="Proteomes" id="UP000183417"/>
    </source>
</evidence>
<dbReference type="InterPro" id="IPR010985">
    <property type="entry name" value="Ribbon_hlx_hlx"/>
</dbReference>
<dbReference type="GO" id="GO:0006355">
    <property type="term" value="P:regulation of DNA-templated transcription"/>
    <property type="evidence" value="ECO:0007669"/>
    <property type="project" value="InterPro"/>
</dbReference>
<name>A0A1H3PVE2_9BURK</name>
<accession>A0A1H3PVE2</accession>
<dbReference type="Gene3D" id="1.10.1220.10">
    <property type="entry name" value="Met repressor-like"/>
    <property type="match status" value="1"/>
</dbReference>
<evidence type="ECO:0000313" key="5">
    <source>
        <dbReference type="Proteomes" id="UP000595064"/>
    </source>
</evidence>
<dbReference type="InterPro" id="IPR013321">
    <property type="entry name" value="Arc_rbn_hlx_hlx"/>
</dbReference>
<protein>
    <submittedName>
        <fullName evidence="2">Plasmid stabilization protein</fullName>
    </submittedName>
</protein>
<proteinExistence type="predicted"/>
<evidence type="ECO:0000259" key="1">
    <source>
        <dbReference type="Pfam" id="PF22513"/>
    </source>
</evidence>
<feature type="domain" description="Antitoxin FitA-like ribbon-helix-helix" evidence="1">
    <location>
        <begin position="3"/>
        <end position="40"/>
    </location>
</feature>
<sequence length="82" mass="9037">MTTMTIHDLDEDLQARLRLQADLHGHSMEEEARNILRAALAANAAEGHSLFDSIRARVEPLGGVELVLAQREPIRNPLGASR</sequence>
<organism evidence="3 4">
    <name type="scientific">Delftia lacustris</name>
    <dbReference type="NCBI Taxonomy" id="558537"/>
    <lineage>
        <taxon>Bacteria</taxon>
        <taxon>Pseudomonadati</taxon>
        <taxon>Pseudomonadota</taxon>
        <taxon>Betaproteobacteria</taxon>
        <taxon>Burkholderiales</taxon>
        <taxon>Comamonadaceae</taxon>
        <taxon>Delftia</taxon>
    </lineage>
</organism>
<dbReference type="EMBL" id="CP065748">
    <property type="protein sequence ID" value="QPS80063.1"/>
    <property type="molecule type" value="Genomic_DNA"/>
</dbReference>
<dbReference type="SUPFAM" id="SSF47598">
    <property type="entry name" value="Ribbon-helix-helix"/>
    <property type="match status" value="1"/>
</dbReference>
<dbReference type="Proteomes" id="UP000595064">
    <property type="component" value="Chromosome"/>
</dbReference>
<dbReference type="GeneID" id="94689696"/>
<dbReference type="AlphaFoldDB" id="A0A1H3PVE2"/>